<sequence length="140" mass="15751">MGCIPARAGRSGIANNKNTRKLSREESMNDAGEKKSNATEGDYVVQLVAGYMIESSQKGTVTTYNDYRGFEITTMNHVAKNKVDRLCKWSDHALQDRLNLNNDVFFNPQNPLSWPNEVLTNHLSAPSFADRNTIHEMACR</sequence>
<feature type="compositionally biased region" description="Basic and acidic residues" evidence="1">
    <location>
        <begin position="22"/>
        <end position="37"/>
    </location>
</feature>
<feature type="region of interest" description="Disordered" evidence="1">
    <location>
        <begin position="1"/>
        <end position="39"/>
    </location>
</feature>
<name>A0A640KTS4_LEITA</name>
<dbReference type="OrthoDB" id="256203at2759"/>
<evidence type="ECO:0000313" key="3">
    <source>
        <dbReference type="Proteomes" id="UP000419144"/>
    </source>
</evidence>
<keyword evidence="3" id="KW-1185">Reference proteome</keyword>
<evidence type="ECO:0000256" key="1">
    <source>
        <dbReference type="SAM" id="MobiDB-lite"/>
    </source>
</evidence>
<organism evidence="2 3">
    <name type="scientific">Leishmania tarentolae</name>
    <name type="common">Sauroleishmania tarentolae</name>
    <dbReference type="NCBI Taxonomy" id="5689"/>
    <lineage>
        <taxon>Eukaryota</taxon>
        <taxon>Discoba</taxon>
        <taxon>Euglenozoa</taxon>
        <taxon>Kinetoplastea</taxon>
        <taxon>Metakinetoplastina</taxon>
        <taxon>Trypanosomatida</taxon>
        <taxon>Trypanosomatidae</taxon>
        <taxon>Leishmaniinae</taxon>
        <taxon>Leishmania</taxon>
        <taxon>lizard Leishmania</taxon>
    </lineage>
</organism>
<protein>
    <submittedName>
        <fullName evidence="2">Uncharacterized protein</fullName>
    </submittedName>
</protein>
<proteinExistence type="predicted"/>
<evidence type="ECO:0000313" key="2">
    <source>
        <dbReference type="EMBL" id="GET93006.1"/>
    </source>
</evidence>
<dbReference type="EMBL" id="BLBS01000056">
    <property type="protein sequence ID" value="GET93006.1"/>
    <property type="molecule type" value="Genomic_DNA"/>
</dbReference>
<dbReference type="AlphaFoldDB" id="A0A640KTS4"/>
<reference evidence="2" key="1">
    <citation type="submission" date="2019-11" db="EMBL/GenBank/DDBJ databases">
        <title>Leishmania tarentolae CDS.</title>
        <authorList>
            <person name="Goto Y."/>
            <person name="Yamagishi J."/>
        </authorList>
    </citation>
    <scope>NUCLEOTIDE SEQUENCE [LARGE SCALE GENOMIC DNA]</scope>
    <source>
        <strain evidence="2">Parrot Tar II</strain>
    </source>
</reference>
<accession>A0A640KTS4</accession>
<comment type="caution">
    <text evidence="2">The sequence shown here is derived from an EMBL/GenBank/DDBJ whole genome shotgun (WGS) entry which is preliminary data.</text>
</comment>
<dbReference type="VEuPathDB" id="TriTrypDB:LtaPh_3548300"/>
<gene>
    <name evidence="2" type="ORF">LtaPh_3548300</name>
</gene>
<dbReference type="Proteomes" id="UP000419144">
    <property type="component" value="Unassembled WGS sequence"/>
</dbReference>